<proteinExistence type="inferred from homology"/>
<dbReference type="InterPro" id="IPR058792">
    <property type="entry name" value="Beta-barrel_RND_2"/>
</dbReference>
<evidence type="ECO:0000259" key="2">
    <source>
        <dbReference type="Pfam" id="PF25954"/>
    </source>
</evidence>
<dbReference type="SUPFAM" id="SSF111369">
    <property type="entry name" value="HlyD-like secretion proteins"/>
    <property type="match status" value="1"/>
</dbReference>
<dbReference type="Gene3D" id="2.40.420.20">
    <property type="match status" value="1"/>
</dbReference>
<comment type="caution">
    <text evidence="3">The sequence shown here is derived from an EMBL/GenBank/DDBJ whole genome shotgun (WGS) entry which is preliminary data.</text>
</comment>
<keyword evidence="4" id="KW-1185">Reference proteome</keyword>
<dbReference type="EMBL" id="JBHSWE010000002">
    <property type="protein sequence ID" value="MFC6674234.1"/>
    <property type="molecule type" value="Genomic_DNA"/>
</dbReference>
<evidence type="ECO:0000313" key="3">
    <source>
        <dbReference type="EMBL" id="MFC6674234.1"/>
    </source>
</evidence>
<comment type="similarity">
    <text evidence="1">Belongs to the membrane fusion protein (MFP) (TC 8.A.1) family.</text>
</comment>
<dbReference type="Pfam" id="PF25954">
    <property type="entry name" value="Beta-barrel_RND_2"/>
    <property type="match status" value="1"/>
</dbReference>
<accession>A0ABW2A9Z6</accession>
<dbReference type="Proteomes" id="UP001596422">
    <property type="component" value="Unassembled WGS sequence"/>
</dbReference>
<name>A0ABW2A9Z6_9GAMM</name>
<sequence length="387" mass="41943">MKKRTVRYLLALLGFGAAGVVVLLFIFMRPLSVEVAQLAENVPVKVFGLGTVEARILSKIGFEVGAALVEMNADHGALVKKGDVLARLHSAEQEARVAKAKAGVLNAEAAVKMEEAAIGKARVVLAQKQQTNKRKQALLQRQTVSVEVAEESQMEEDVAAAELAVAISDVEIARAALEDARAQYELEQVLLDHHVLNAPYDAIVVARHKELGAVLVPGEPLFTLVAPETVWALAYVDEARAGGIRLGQRAEVRLRSLPRQMFRGHVTRIDIESDRVSEERRVYIACDQCPERFHLGEQAEVFITTAVLDEALLVPETAVEGFDGTHGTVWTVENGALHRRAVTFGQRTLDSRLEIVGSLPNGARVVSALRPGLRVGRAAKVAEDGAS</sequence>
<reference evidence="4" key="1">
    <citation type="journal article" date="2019" name="Int. J. Syst. Evol. Microbiol.">
        <title>The Global Catalogue of Microorganisms (GCM) 10K type strain sequencing project: providing services to taxonomists for standard genome sequencing and annotation.</title>
        <authorList>
            <consortium name="The Broad Institute Genomics Platform"/>
            <consortium name="The Broad Institute Genome Sequencing Center for Infectious Disease"/>
            <person name="Wu L."/>
            <person name="Ma J."/>
        </authorList>
    </citation>
    <scope>NUCLEOTIDE SEQUENCE [LARGE SCALE GENOMIC DNA]</scope>
    <source>
        <strain evidence="4">NBRC 111756</strain>
    </source>
</reference>
<dbReference type="PANTHER" id="PTHR30469">
    <property type="entry name" value="MULTIDRUG RESISTANCE PROTEIN MDTA"/>
    <property type="match status" value="1"/>
</dbReference>
<evidence type="ECO:0000256" key="1">
    <source>
        <dbReference type="ARBA" id="ARBA00009477"/>
    </source>
</evidence>
<evidence type="ECO:0000313" key="4">
    <source>
        <dbReference type="Proteomes" id="UP001596422"/>
    </source>
</evidence>
<protein>
    <submittedName>
        <fullName evidence="3">Efflux RND transporter periplasmic adaptor subunit</fullName>
    </submittedName>
</protein>
<dbReference type="InterPro" id="IPR006143">
    <property type="entry name" value="RND_pump_MFP"/>
</dbReference>
<organism evidence="3 4">
    <name type="scientific">Marinobacterium aestuariivivens</name>
    <dbReference type="NCBI Taxonomy" id="1698799"/>
    <lineage>
        <taxon>Bacteria</taxon>
        <taxon>Pseudomonadati</taxon>
        <taxon>Pseudomonadota</taxon>
        <taxon>Gammaproteobacteria</taxon>
        <taxon>Oceanospirillales</taxon>
        <taxon>Oceanospirillaceae</taxon>
        <taxon>Marinobacterium</taxon>
    </lineage>
</organism>
<dbReference type="PANTHER" id="PTHR30469:SF15">
    <property type="entry name" value="HLYD FAMILY OF SECRETION PROTEINS"/>
    <property type="match status" value="1"/>
</dbReference>
<dbReference type="RefSeq" id="WP_379914005.1">
    <property type="nucleotide sequence ID" value="NZ_JBHSWE010000002.1"/>
</dbReference>
<dbReference type="NCBIfam" id="TIGR01730">
    <property type="entry name" value="RND_mfp"/>
    <property type="match status" value="1"/>
</dbReference>
<dbReference type="Gene3D" id="2.40.30.170">
    <property type="match status" value="1"/>
</dbReference>
<feature type="domain" description="CusB-like beta-barrel" evidence="2">
    <location>
        <begin position="229"/>
        <end position="288"/>
    </location>
</feature>
<dbReference type="Gene3D" id="2.40.50.100">
    <property type="match status" value="1"/>
</dbReference>
<gene>
    <name evidence="3" type="ORF">ACFQDL_32075</name>
</gene>